<dbReference type="PANTHER" id="PTHR22550">
    <property type="entry name" value="SPORE GERMINATION PROTEIN"/>
    <property type="match status" value="1"/>
</dbReference>
<dbReference type="PROSITE" id="PS50005">
    <property type="entry name" value="TPR"/>
    <property type="match status" value="1"/>
</dbReference>
<feature type="compositionally biased region" description="Low complexity" evidence="4">
    <location>
        <begin position="484"/>
        <end position="506"/>
    </location>
</feature>
<accession>A0AB39UWL0</accession>
<dbReference type="InterPro" id="IPR036465">
    <property type="entry name" value="vWFA_dom_sf"/>
</dbReference>
<feature type="compositionally biased region" description="Polar residues" evidence="4">
    <location>
        <begin position="469"/>
        <end position="483"/>
    </location>
</feature>
<proteinExistence type="predicted"/>
<dbReference type="InterPro" id="IPR019734">
    <property type="entry name" value="TPR_rpt"/>
</dbReference>
<dbReference type="SUPFAM" id="SSF53300">
    <property type="entry name" value="vWA-like"/>
    <property type="match status" value="1"/>
</dbReference>
<feature type="compositionally biased region" description="Low complexity" evidence="4">
    <location>
        <begin position="573"/>
        <end position="583"/>
    </location>
</feature>
<reference evidence="6" key="1">
    <citation type="submission" date="2024-05" db="EMBL/GenBank/DDBJ databases">
        <title>Genome sequencing of novel strain.</title>
        <authorList>
            <person name="Ganbat D."/>
            <person name="Ganbat S."/>
            <person name="Lee S.-J."/>
        </authorList>
    </citation>
    <scope>NUCLEOTIDE SEQUENCE</scope>
    <source>
        <strain evidence="6">SMD15-11</strain>
    </source>
</reference>
<dbReference type="PANTHER" id="PTHR22550:SF14">
    <property type="entry name" value="VWFA DOMAIN-CONTAINING PROTEIN"/>
    <property type="match status" value="1"/>
</dbReference>
<feature type="compositionally biased region" description="Basic and acidic residues" evidence="4">
    <location>
        <begin position="536"/>
        <end position="554"/>
    </location>
</feature>
<feature type="compositionally biased region" description="Polar residues" evidence="4">
    <location>
        <begin position="507"/>
        <end position="521"/>
    </location>
</feature>
<sequence>MPDLQWTHPWVLLALLLVPWLPHWLGGFAAPGKLAGVIHPGLLRHLLIPAHRTSRGRPAAKHLLRLFAALSILTLAGPTLPRQVPEGFIQSRPLVLALDLSLSMFAQDLPPSRLERARQEIQDVLRRAPDRDIALMAWAGDAFRVVPFTRDHDTLRLMLPDLSPAIMPAPGSRPDRLMMRAREMLKPGQDADMLILGDGLNPDHLDDFRAGLKDWPGRVSWLLTATPEGAPIPIPGQGFLEENGQLVMARAEVNSLDQLARENLLQWAFSRPDDLDLNALLSAEGQLRKSDALRTRLSRQDVGHWLLIPLLVLWLMLMPRLVLPACIVLVLGAAPSPARALEWQDLWLNPDQRAWQALQEGDADTAARLARDPALKGAALYRAGKYREAARAFGKDPTATGHYNRGNALAQSGDLEGAKEAWLRALALNPDLEQARRNLELLDRLKRESGSGGQQGQDNRQNQEGQRNPGHQNDQTGPGNASDRSGQSGTRDQQGRQSGSGDQTSRTPTSGQQNEDQTSGPSPELRTRGNPADAGADERQPGALENRKSGKSRDPSAAGETSGQPKPDKPETDAATDGTTTAGQPGLSDDELRRWLRRIPDTPGQLLQRKFMQQYRERDERPDKGEPIW</sequence>
<feature type="region of interest" description="Disordered" evidence="4">
    <location>
        <begin position="447"/>
        <end position="629"/>
    </location>
</feature>
<dbReference type="AlphaFoldDB" id="A0AB39UWL0"/>
<dbReference type="Gene3D" id="3.40.50.410">
    <property type="entry name" value="von Willebrand factor, type A domain"/>
    <property type="match status" value="1"/>
</dbReference>
<dbReference type="EMBL" id="CP154858">
    <property type="protein sequence ID" value="XDT72656.1"/>
    <property type="molecule type" value="Genomic_DNA"/>
</dbReference>
<feature type="compositionally biased region" description="Basic and acidic residues" evidence="4">
    <location>
        <begin position="590"/>
        <end position="600"/>
    </location>
</feature>
<feature type="domain" description="VWFA" evidence="5">
    <location>
        <begin position="94"/>
        <end position="199"/>
    </location>
</feature>
<feature type="compositionally biased region" description="Basic and acidic residues" evidence="4">
    <location>
        <begin position="615"/>
        <end position="629"/>
    </location>
</feature>
<dbReference type="SMART" id="SM00028">
    <property type="entry name" value="TPR"/>
    <property type="match status" value="1"/>
</dbReference>
<dbReference type="Gene3D" id="1.25.40.10">
    <property type="entry name" value="Tetratricopeptide repeat domain"/>
    <property type="match status" value="1"/>
</dbReference>
<dbReference type="InterPro" id="IPR050768">
    <property type="entry name" value="UPF0353/GerABKA_families"/>
</dbReference>
<evidence type="ECO:0000256" key="4">
    <source>
        <dbReference type="SAM" id="MobiDB-lite"/>
    </source>
</evidence>
<dbReference type="RefSeq" id="WP_369601660.1">
    <property type="nucleotide sequence ID" value="NZ_CP154858.1"/>
</dbReference>
<dbReference type="InterPro" id="IPR011990">
    <property type="entry name" value="TPR-like_helical_dom_sf"/>
</dbReference>
<evidence type="ECO:0000259" key="5">
    <source>
        <dbReference type="Pfam" id="PF13519"/>
    </source>
</evidence>
<dbReference type="Pfam" id="PF07719">
    <property type="entry name" value="TPR_2"/>
    <property type="match status" value="1"/>
</dbReference>
<evidence type="ECO:0000313" key="6">
    <source>
        <dbReference type="EMBL" id="XDT72656.1"/>
    </source>
</evidence>
<dbReference type="KEGG" id="tcd:AAIA72_01345"/>
<dbReference type="Pfam" id="PF13519">
    <property type="entry name" value="VWA_2"/>
    <property type="match status" value="1"/>
</dbReference>
<gene>
    <name evidence="6" type="ORF">AAIA72_01345</name>
</gene>
<dbReference type="InterPro" id="IPR002035">
    <property type="entry name" value="VWF_A"/>
</dbReference>
<evidence type="ECO:0000256" key="3">
    <source>
        <dbReference type="PROSITE-ProRule" id="PRU00339"/>
    </source>
</evidence>
<dbReference type="SUPFAM" id="SSF48452">
    <property type="entry name" value="TPR-like"/>
    <property type="match status" value="1"/>
</dbReference>
<dbReference type="InterPro" id="IPR013105">
    <property type="entry name" value="TPR_2"/>
</dbReference>
<evidence type="ECO:0000256" key="2">
    <source>
        <dbReference type="ARBA" id="ARBA00022803"/>
    </source>
</evidence>
<name>A0AB39UWL0_9GAMM</name>
<feature type="repeat" description="TPR" evidence="3">
    <location>
        <begin position="399"/>
        <end position="432"/>
    </location>
</feature>
<keyword evidence="2 3" id="KW-0802">TPR repeat</keyword>
<feature type="compositionally biased region" description="Low complexity" evidence="4">
    <location>
        <begin position="456"/>
        <end position="468"/>
    </location>
</feature>
<organism evidence="6">
    <name type="scientific">Thermohahella caldifontis</name>
    <dbReference type="NCBI Taxonomy" id="3142973"/>
    <lineage>
        <taxon>Bacteria</taxon>
        <taxon>Pseudomonadati</taxon>
        <taxon>Pseudomonadota</taxon>
        <taxon>Gammaproteobacteria</taxon>
        <taxon>Oceanospirillales</taxon>
        <taxon>Hahellaceae</taxon>
        <taxon>Thermohahella</taxon>
    </lineage>
</organism>
<evidence type="ECO:0000256" key="1">
    <source>
        <dbReference type="ARBA" id="ARBA00022737"/>
    </source>
</evidence>
<keyword evidence="1" id="KW-0677">Repeat</keyword>
<protein>
    <submittedName>
        <fullName evidence="6">VWA domain-containing protein</fullName>
    </submittedName>
</protein>